<dbReference type="PANTHER" id="PTHR46796:SF13">
    <property type="entry name" value="HTH-TYPE TRANSCRIPTIONAL ACTIVATOR RHAS"/>
    <property type="match status" value="1"/>
</dbReference>
<dbReference type="InterPro" id="IPR035965">
    <property type="entry name" value="PAS-like_dom_sf"/>
</dbReference>
<dbReference type="Pfam" id="PF12833">
    <property type="entry name" value="HTH_18"/>
    <property type="match status" value="1"/>
</dbReference>
<evidence type="ECO:0000256" key="1">
    <source>
        <dbReference type="ARBA" id="ARBA00023015"/>
    </source>
</evidence>
<dbReference type="SMART" id="SM00342">
    <property type="entry name" value="HTH_ARAC"/>
    <property type="match status" value="1"/>
</dbReference>
<proteinExistence type="predicted"/>
<feature type="domain" description="HTH araC/xylS-type" evidence="4">
    <location>
        <begin position="145"/>
        <end position="243"/>
    </location>
</feature>
<dbReference type="PROSITE" id="PS00041">
    <property type="entry name" value="HTH_ARAC_FAMILY_1"/>
    <property type="match status" value="1"/>
</dbReference>
<organism evidence="5 6">
    <name type="scientific">Aureliella helgolandensis</name>
    <dbReference type="NCBI Taxonomy" id="2527968"/>
    <lineage>
        <taxon>Bacteria</taxon>
        <taxon>Pseudomonadati</taxon>
        <taxon>Planctomycetota</taxon>
        <taxon>Planctomycetia</taxon>
        <taxon>Pirellulales</taxon>
        <taxon>Pirellulaceae</taxon>
        <taxon>Aureliella</taxon>
    </lineage>
</organism>
<evidence type="ECO:0000313" key="5">
    <source>
        <dbReference type="EMBL" id="QDV23354.1"/>
    </source>
</evidence>
<dbReference type="AlphaFoldDB" id="A0A518G427"/>
<protein>
    <submittedName>
        <fullName evidence="5">HTH-type transcriptional activator RhaS</fullName>
    </submittedName>
</protein>
<dbReference type="InterPro" id="IPR018062">
    <property type="entry name" value="HTH_AraC-typ_CS"/>
</dbReference>
<dbReference type="InterPro" id="IPR013656">
    <property type="entry name" value="PAS_4"/>
</dbReference>
<dbReference type="PRINTS" id="PR00032">
    <property type="entry name" value="HTHARAC"/>
</dbReference>
<keyword evidence="1" id="KW-0805">Transcription regulation</keyword>
<dbReference type="GO" id="GO:0043565">
    <property type="term" value="F:sequence-specific DNA binding"/>
    <property type="evidence" value="ECO:0007669"/>
    <property type="project" value="InterPro"/>
</dbReference>
<dbReference type="InterPro" id="IPR009057">
    <property type="entry name" value="Homeodomain-like_sf"/>
</dbReference>
<evidence type="ECO:0000256" key="2">
    <source>
        <dbReference type="ARBA" id="ARBA00023125"/>
    </source>
</evidence>
<dbReference type="Gene3D" id="1.10.10.60">
    <property type="entry name" value="Homeodomain-like"/>
    <property type="match status" value="1"/>
</dbReference>
<dbReference type="SUPFAM" id="SSF46689">
    <property type="entry name" value="Homeodomain-like"/>
    <property type="match status" value="1"/>
</dbReference>
<gene>
    <name evidence="5" type="primary">rhaS_1</name>
    <name evidence="5" type="ORF">Q31a_16520</name>
</gene>
<dbReference type="PANTHER" id="PTHR46796">
    <property type="entry name" value="HTH-TYPE TRANSCRIPTIONAL ACTIVATOR RHAS-RELATED"/>
    <property type="match status" value="1"/>
</dbReference>
<dbReference type="OrthoDB" id="273555at2"/>
<sequence>MLHTDFQAQFIDQLADALVIRTIFEHLPEISFFVKDCQGRIVTVSDSVLERLGMKHESEFVGRTDAEFYPAHLVAAYLADDAWVFRTGKPLVNRLEIWLDEKGRPDWSLTTKVPLLGKNGKVIGLMGVSRRDLNQTVVDPNSVGTQAVAYLRQNRNRVSTTEELAKGICVSQRTLNRKVNQELGISPYELILRIRVQAAAESLLKIGESISSIALAHGFCDQSHFTQQFRKRVGMTPRQFRVAHRVPENRHS</sequence>
<dbReference type="GO" id="GO:0003700">
    <property type="term" value="F:DNA-binding transcription factor activity"/>
    <property type="evidence" value="ECO:0007669"/>
    <property type="project" value="InterPro"/>
</dbReference>
<dbReference type="InterPro" id="IPR050204">
    <property type="entry name" value="AraC_XylS_family_regulators"/>
</dbReference>
<evidence type="ECO:0000313" key="6">
    <source>
        <dbReference type="Proteomes" id="UP000318017"/>
    </source>
</evidence>
<reference evidence="5 6" key="1">
    <citation type="submission" date="2019-02" db="EMBL/GenBank/DDBJ databases">
        <title>Deep-cultivation of Planctomycetes and their phenomic and genomic characterization uncovers novel biology.</title>
        <authorList>
            <person name="Wiegand S."/>
            <person name="Jogler M."/>
            <person name="Boedeker C."/>
            <person name="Pinto D."/>
            <person name="Vollmers J."/>
            <person name="Rivas-Marin E."/>
            <person name="Kohn T."/>
            <person name="Peeters S.H."/>
            <person name="Heuer A."/>
            <person name="Rast P."/>
            <person name="Oberbeckmann S."/>
            <person name="Bunk B."/>
            <person name="Jeske O."/>
            <person name="Meyerdierks A."/>
            <person name="Storesund J.E."/>
            <person name="Kallscheuer N."/>
            <person name="Luecker S."/>
            <person name="Lage O.M."/>
            <person name="Pohl T."/>
            <person name="Merkel B.J."/>
            <person name="Hornburger P."/>
            <person name="Mueller R.-W."/>
            <person name="Bruemmer F."/>
            <person name="Labrenz M."/>
            <person name="Spormann A.M."/>
            <person name="Op den Camp H."/>
            <person name="Overmann J."/>
            <person name="Amann R."/>
            <person name="Jetten M.S.M."/>
            <person name="Mascher T."/>
            <person name="Medema M.H."/>
            <person name="Devos D.P."/>
            <person name="Kaster A.-K."/>
            <person name="Ovreas L."/>
            <person name="Rohde M."/>
            <person name="Galperin M.Y."/>
            <person name="Jogler C."/>
        </authorList>
    </citation>
    <scope>NUCLEOTIDE SEQUENCE [LARGE SCALE GENOMIC DNA]</scope>
    <source>
        <strain evidence="5 6">Q31a</strain>
    </source>
</reference>
<keyword evidence="2" id="KW-0238">DNA-binding</keyword>
<accession>A0A518G427</accession>
<dbReference type="PROSITE" id="PS01124">
    <property type="entry name" value="HTH_ARAC_FAMILY_2"/>
    <property type="match status" value="1"/>
</dbReference>
<dbReference type="KEGG" id="ahel:Q31a_16520"/>
<keyword evidence="6" id="KW-1185">Reference proteome</keyword>
<name>A0A518G427_9BACT</name>
<dbReference type="EMBL" id="CP036298">
    <property type="protein sequence ID" value="QDV23354.1"/>
    <property type="molecule type" value="Genomic_DNA"/>
</dbReference>
<evidence type="ECO:0000259" key="4">
    <source>
        <dbReference type="PROSITE" id="PS01124"/>
    </source>
</evidence>
<dbReference type="Proteomes" id="UP000318017">
    <property type="component" value="Chromosome"/>
</dbReference>
<evidence type="ECO:0000256" key="3">
    <source>
        <dbReference type="ARBA" id="ARBA00023163"/>
    </source>
</evidence>
<dbReference type="InterPro" id="IPR018060">
    <property type="entry name" value="HTH_AraC"/>
</dbReference>
<dbReference type="InterPro" id="IPR020449">
    <property type="entry name" value="Tscrpt_reg_AraC-type_HTH"/>
</dbReference>
<dbReference type="Gene3D" id="3.30.450.20">
    <property type="entry name" value="PAS domain"/>
    <property type="match status" value="1"/>
</dbReference>
<keyword evidence="3" id="KW-0804">Transcription</keyword>
<dbReference type="Pfam" id="PF08448">
    <property type="entry name" value="PAS_4"/>
    <property type="match status" value="1"/>
</dbReference>
<dbReference type="SUPFAM" id="SSF55785">
    <property type="entry name" value="PYP-like sensor domain (PAS domain)"/>
    <property type="match status" value="1"/>
</dbReference>